<accession>A0A0G2A332</accession>
<organism evidence="1 2">
    <name type="scientific">Candidatus Uhrbacteria bacterium GW2011_GWC2_53_7</name>
    <dbReference type="NCBI Taxonomy" id="1618986"/>
    <lineage>
        <taxon>Bacteria</taxon>
        <taxon>Candidatus Uhriibacteriota</taxon>
    </lineage>
</organism>
<proteinExistence type="predicted"/>
<gene>
    <name evidence="1" type="ORF">UY82_C0044G0004</name>
</gene>
<name>A0A0G2A332_9BACT</name>
<dbReference type="Proteomes" id="UP000033865">
    <property type="component" value="Unassembled WGS sequence"/>
</dbReference>
<dbReference type="EMBL" id="LCRN01000044">
    <property type="protein sequence ID" value="KKW35257.1"/>
    <property type="molecule type" value="Genomic_DNA"/>
</dbReference>
<dbReference type="AlphaFoldDB" id="A0A0G2A332"/>
<comment type="caution">
    <text evidence="1">The sequence shown here is derived from an EMBL/GenBank/DDBJ whole genome shotgun (WGS) entry which is preliminary data.</text>
</comment>
<evidence type="ECO:0000313" key="2">
    <source>
        <dbReference type="Proteomes" id="UP000033865"/>
    </source>
</evidence>
<evidence type="ECO:0000313" key="1">
    <source>
        <dbReference type="EMBL" id="KKW35257.1"/>
    </source>
</evidence>
<sequence>MTALSFDFFKGLPISYKSQEAPKALTKYIWNPRRTHLCRGLIYISSELGKLPYIMPLLQKSLRTLDLQSSSYTYCGKQRPDNLKRNVRKAKAFAQAFLSKSSRFRQFLQYYFPSNFFQNILLYSTTIYVKFCTFNVCPPNRQ</sequence>
<protein>
    <submittedName>
        <fullName evidence="1">Uncharacterized protein</fullName>
    </submittedName>
</protein>
<reference evidence="1 2" key="1">
    <citation type="journal article" date="2015" name="Nature">
        <title>rRNA introns, odd ribosomes, and small enigmatic genomes across a large radiation of phyla.</title>
        <authorList>
            <person name="Brown C.T."/>
            <person name="Hug L.A."/>
            <person name="Thomas B.C."/>
            <person name="Sharon I."/>
            <person name="Castelle C.J."/>
            <person name="Singh A."/>
            <person name="Wilkins M.J."/>
            <person name="Williams K.H."/>
            <person name="Banfield J.F."/>
        </authorList>
    </citation>
    <scope>NUCLEOTIDE SEQUENCE [LARGE SCALE GENOMIC DNA]</scope>
</reference>